<dbReference type="AlphaFoldDB" id="A0A2P2L6N5"/>
<dbReference type="GO" id="GO:1903189">
    <property type="term" value="P:glyoxal metabolic process"/>
    <property type="evidence" value="ECO:0007669"/>
    <property type="project" value="TreeGrafter"/>
</dbReference>
<reference evidence="4" key="1">
    <citation type="submission" date="2018-02" db="EMBL/GenBank/DDBJ databases">
        <title>Rhizophora mucronata_Transcriptome.</title>
        <authorList>
            <person name="Meera S.P."/>
            <person name="Sreeshan A."/>
            <person name="Augustine A."/>
        </authorList>
    </citation>
    <scope>NUCLEOTIDE SEQUENCE</scope>
    <source>
        <tissue evidence="4">Leaf</tissue>
    </source>
</reference>
<feature type="domain" description="DJ-1/PfpI" evidence="3">
    <location>
        <begin position="134"/>
        <end position="295"/>
    </location>
</feature>
<dbReference type="CDD" id="cd03135">
    <property type="entry name" value="GATase1_DJ-1"/>
    <property type="match status" value="1"/>
</dbReference>
<dbReference type="InterPro" id="IPR050325">
    <property type="entry name" value="Prot/Nucl_acid_deglycase"/>
</dbReference>
<feature type="domain" description="DJ-1/PfpI" evidence="3">
    <location>
        <begin position="3"/>
        <end position="94"/>
    </location>
</feature>
<comment type="similarity">
    <text evidence="1">Belongs to the peptidase C56 family.</text>
</comment>
<name>A0A2P2L6N5_RHIMU</name>
<dbReference type="InterPro" id="IPR002818">
    <property type="entry name" value="DJ-1/PfpI"/>
</dbReference>
<evidence type="ECO:0000256" key="1">
    <source>
        <dbReference type="ARBA" id="ARBA00008542"/>
    </source>
</evidence>
<dbReference type="PANTHER" id="PTHR48094">
    <property type="entry name" value="PROTEIN/NUCLEIC ACID DEGLYCASE DJ-1-RELATED"/>
    <property type="match status" value="1"/>
</dbReference>
<organism evidence="4">
    <name type="scientific">Rhizophora mucronata</name>
    <name type="common">Asiatic mangrove</name>
    <dbReference type="NCBI Taxonomy" id="61149"/>
    <lineage>
        <taxon>Eukaryota</taxon>
        <taxon>Viridiplantae</taxon>
        <taxon>Streptophyta</taxon>
        <taxon>Embryophyta</taxon>
        <taxon>Tracheophyta</taxon>
        <taxon>Spermatophyta</taxon>
        <taxon>Magnoliopsida</taxon>
        <taxon>eudicotyledons</taxon>
        <taxon>Gunneridae</taxon>
        <taxon>Pentapetalae</taxon>
        <taxon>rosids</taxon>
        <taxon>fabids</taxon>
        <taxon>Malpighiales</taxon>
        <taxon>Rhizophoraceae</taxon>
        <taxon>Rhizophora</taxon>
    </lineage>
</organism>
<dbReference type="PANTHER" id="PTHR48094:SF7">
    <property type="entry name" value="PROTEIN DJ-1 HOMOLOG C"/>
    <property type="match status" value="1"/>
</dbReference>
<dbReference type="Gene3D" id="3.40.50.880">
    <property type="match status" value="2"/>
</dbReference>
<dbReference type="Pfam" id="PF01965">
    <property type="entry name" value="DJ-1_PfpI"/>
    <property type="match status" value="2"/>
</dbReference>
<dbReference type="InterPro" id="IPR006287">
    <property type="entry name" value="DJ-1"/>
</dbReference>
<dbReference type="InterPro" id="IPR029062">
    <property type="entry name" value="Class_I_gatase-like"/>
</dbReference>
<evidence type="ECO:0000259" key="3">
    <source>
        <dbReference type="Pfam" id="PF01965"/>
    </source>
</evidence>
<evidence type="ECO:0000256" key="2">
    <source>
        <dbReference type="ARBA" id="ARBA00022737"/>
    </source>
</evidence>
<protein>
    <submittedName>
        <fullName evidence="4">Protein DJ-1 homolog C</fullName>
    </submittedName>
</protein>
<evidence type="ECO:0000313" key="4">
    <source>
        <dbReference type="EMBL" id="MBX13639.1"/>
    </source>
</evidence>
<sequence length="319" mass="34707">MPGSARLRDCEVLQKITTKQAEDKRLFGAICAAPAVTLLPWGLLRKKQMTCHPAFMDKLPTFWAVTSNVQVSGEVTTSQGPGTSFEFAVCLVEQLFGEYVARELGELLLMRSTDDTHRKEEFNTVEWSVDHKPHVLVPVANGSEEIEIVTIVDVLRRAKVDVEVASVEKSMQILASQGTKIVADKLLSDAAKSIYDLIILPGGTGGAERLQKSRVLKKLLQEQNIAGRIYGAVCSSPAVLHRQGLLKDKHATGHPSVLSKLTNGVVNGAKVVIDGKLITSKGLATVTDFTLAIVSKLFGHARARSVAEGLVFEYPRNVR</sequence>
<proteinExistence type="inferred from homology"/>
<dbReference type="NCBIfam" id="TIGR01383">
    <property type="entry name" value="not_thiJ"/>
    <property type="match status" value="1"/>
</dbReference>
<accession>A0A2P2L6N5</accession>
<dbReference type="SUPFAM" id="SSF52317">
    <property type="entry name" value="Class I glutamine amidotransferase-like"/>
    <property type="match status" value="2"/>
</dbReference>
<dbReference type="GO" id="GO:0005737">
    <property type="term" value="C:cytoplasm"/>
    <property type="evidence" value="ECO:0007669"/>
    <property type="project" value="UniProtKB-ARBA"/>
</dbReference>
<dbReference type="FunFam" id="3.40.50.880:FF:000015">
    <property type="entry name" value="Protein DJ-1 homolog C"/>
    <property type="match status" value="1"/>
</dbReference>
<keyword evidence="2" id="KW-0677">Repeat</keyword>
<dbReference type="EMBL" id="GGEC01033155">
    <property type="protein sequence ID" value="MBX13639.1"/>
    <property type="molecule type" value="Transcribed_RNA"/>
</dbReference>